<organism evidence="2 3">
    <name type="scientific">Helicostylum pulchrum</name>
    <dbReference type="NCBI Taxonomy" id="562976"/>
    <lineage>
        <taxon>Eukaryota</taxon>
        <taxon>Fungi</taxon>
        <taxon>Fungi incertae sedis</taxon>
        <taxon>Mucoromycota</taxon>
        <taxon>Mucoromycotina</taxon>
        <taxon>Mucoromycetes</taxon>
        <taxon>Mucorales</taxon>
        <taxon>Mucorineae</taxon>
        <taxon>Mucoraceae</taxon>
        <taxon>Helicostylum</taxon>
    </lineage>
</organism>
<gene>
    <name evidence="2" type="ORF">HPULCUR_005925</name>
</gene>
<evidence type="ECO:0000313" key="3">
    <source>
        <dbReference type="Proteomes" id="UP001476247"/>
    </source>
</evidence>
<reference evidence="2 3" key="1">
    <citation type="submission" date="2024-04" db="EMBL/GenBank/DDBJ databases">
        <title>genome sequences of Mucor flavus KT1a and Helicostylum pulchrum KT1b strains isolation_sourced from the surface of a dry-aged beef.</title>
        <authorList>
            <person name="Toyotome T."/>
            <person name="Hosono M."/>
            <person name="Torimaru M."/>
            <person name="Fukuda K."/>
            <person name="Mikami N."/>
        </authorList>
    </citation>
    <scope>NUCLEOTIDE SEQUENCE [LARGE SCALE GENOMIC DNA]</scope>
    <source>
        <strain evidence="2 3">KT1b</strain>
    </source>
</reference>
<name>A0ABP9Y0G1_9FUNG</name>
<proteinExistence type="predicted"/>
<feature type="coiled-coil region" evidence="1">
    <location>
        <begin position="27"/>
        <end position="114"/>
    </location>
</feature>
<sequence>MTMETIDDGFKHIEQGINSTNNIIRHFKKAEKALKVQEETIAALKGKLAICQSSKDKSPTLLFNKDNTTTEAIKNLQREVKNQKRKMQELSKENEDIKRENEKLKSKMNFIDKTNND</sequence>
<dbReference type="Proteomes" id="UP001476247">
    <property type="component" value="Unassembled WGS sequence"/>
</dbReference>
<evidence type="ECO:0000313" key="2">
    <source>
        <dbReference type="EMBL" id="GAA5800494.1"/>
    </source>
</evidence>
<accession>A0ABP9Y0G1</accession>
<protein>
    <submittedName>
        <fullName evidence="2">Uncharacterized protein</fullName>
    </submittedName>
</protein>
<keyword evidence="1" id="KW-0175">Coiled coil</keyword>
<keyword evidence="3" id="KW-1185">Reference proteome</keyword>
<comment type="caution">
    <text evidence="2">The sequence shown here is derived from an EMBL/GenBank/DDBJ whole genome shotgun (WGS) entry which is preliminary data.</text>
</comment>
<evidence type="ECO:0000256" key="1">
    <source>
        <dbReference type="SAM" id="Coils"/>
    </source>
</evidence>
<dbReference type="EMBL" id="BAABUJ010000016">
    <property type="protein sequence ID" value="GAA5800494.1"/>
    <property type="molecule type" value="Genomic_DNA"/>
</dbReference>